<dbReference type="Proteomes" id="UP001191082">
    <property type="component" value="Unassembled WGS sequence"/>
</dbReference>
<feature type="signal peptide" evidence="4">
    <location>
        <begin position="1"/>
        <end position="20"/>
    </location>
</feature>
<dbReference type="SUPFAM" id="SSF48179">
    <property type="entry name" value="6-phosphogluconate dehydrogenase C-terminal domain-like"/>
    <property type="match status" value="1"/>
</dbReference>
<accession>A0ABY2X531</accession>
<keyword evidence="3" id="KW-0511">Multifunctional enzyme</keyword>
<evidence type="ECO:0000256" key="2">
    <source>
        <dbReference type="ARBA" id="ARBA00023239"/>
    </source>
</evidence>
<evidence type="ECO:0000256" key="1">
    <source>
        <dbReference type="ARBA" id="ARBA00023235"/>
    </source>
</evidence>
<dbReference type="InterPro" id="IPR008927">
    <property type="entry name" value="6-PGluconate_DH-like_C_sf"/>
</dbReference>
<keyword evidence="1" id="KW-0413">Isomerase</keyword>
<keyword evidence="4" id="KW-0732">Signal</keyword>
<comment type="caution">
    <text evidence="6">The sequence shown here is derived from an EMBL/GenBank/DDBJ whole genome shotgun (WGS) entry which is preliminary data.</text>
</comment>
<gene>
    <name evidence="6" type="ORF">FGK64_17435</name>
</gene>
<feature type="domain" description="3-hydroxyacyl-CoA dehydrogenase C-terminal" evidence="5">
    <location>
        <begin position="149"/>
        <end position="220"/>
    </location>
</feature>
<dbReference type="Pfam" id="PF00725">
    <property type="entry name" value="3HCDH"/>
    <property type="match status" value="1"/>
</dbReference>
<reference evidence="6 7" key="1">
    <citation type="submission" date="2019-05" db="EMBL/GenBank/DDBJ databases">
        <title>Marivita sp. nov. isolated from sea sediment.</title>
        <authorList>
            <person name="Kim W."/>
        </authorList>
    </citation>
    <scope>NUCLEOTIDE SEQUENCE [LARGE SCALE GENOMIC DNA]</scope>
    <source>
        <strain evidence="6 7">CAU 1492</strain>
    </source>
</reference>
<feature type="chain" id="PRO_5045503395" description="3-hydroxyacyl-CoA dehydrogenase C-terminal domain-containing protein" evidence="4">
    <location>
        <begin position="21"/>
        <end position="295"/>
    </location>
</feature>
<evidence type="ECO:0000259" key="5">
    <source>
        <dbReference type="Pfam" id="PF00725"/>
    </source>
</evidence>
<keyword evidence="2" id="KW-0456">Lyase</keyword>
<organism evidence="6 7">
    <name type="scientific">Arenibacterium halophilum</name>
    <dbReference type="NCBI Taxonomy" id="2583821"/>
    <lineage>
        <taxon>Bacteria</taxon>
        <taxon>Pseudomonadati</taxon>
        <taxon>Pseudomonadota</taxon>
        <taxon>Alphaproteobacteria</taxon>
        <taxon>Rhodobacterales</taxon>
        <taxon>Paracoccaceae</taxon>
        <taxon>Arenibacterium</taxon>
    </lineage>
</organism>
<dbReference type="PANTHER" id="PTHR23309">
    <property type="entry name" value="3-HYDROXYACYL-COA DEHYROGENASE"/>
    <property type="match status" value="1"/>
</dbReference>
<protein>
    <recommendedName>
        <fullName evidence="5">3-hydroxyacyl-CoA dehydrogenase C-terminal domain-containing protein</fullName>
    </recommendedName>
</protein>
<sequence>MAVLGASAAALALVRAMARAGVDVTLVVTDAHDAARLGETLAPVRVVMTADGPFDLAILADTALESDDSIPVVIGLDGITPRTGGPRLHLAAPAHLRHLVEITPSPDAAQNRMAQALIARLDGVTVTLPEGAPSLLARFEACLDRALHGLLMTGAAPFELDECLASAGFDPAPLLAQDLAGCDLGYARRKATGDATCFAFDRMVEEGRLGQMVGVGWYRYPGGGGPVEDPLVEDLLAEEARFDGIAQRPVDCTEIRETVFTALRDEARAVVTGGIADASQVAQVVRHGLGLGQPL</sequence>
<evidence type="ECO:0000313" key="6">
    <source>
        <dbReference type="EMBL" id="TMV10563.1"/>
    </source>
</evidence>
<keyword evidence="7" id="KW-1185">Reference proteome</keyword>
<name>A0ABY2X531_9RHOB</name>
<dbReference type="EMBL" id="VCPC01000004">
    <property type="protein sequence ID" value="TMV10563.1"/>
    <property type="molecule type" value="Genomic_DNA"/>
</dbReference>
<evidence type="ECO:0000256" key="3">
    <source>
        <dbReference type="ARBA" id="ARBA00023268"/>
    </source>
</evidence>
<evidence type="ECO:0000256" key="4">
    <source>
        <dbReference type="SAM" id="SignalP"/>
    </source>
</evidence>
<proteinExistence type="predicted"/>
<evidence type="ECO:0000313" key="7">
    <source>
        <dbReference type="Proteomes" id="UP001191082"/>
    </source>
</evidence>
<dbReference type="InterPro" id="IPR006108">
    <property type="entry name" value="3HC_DH_C"/>
</dbReference>
<dbReference type="Gene3D" id="1.10.1040.50">
    <property type="match status" value="1"/>
</dbReference>